<dbReference type="EMBL" id="CP014806">
    <property type="protein sequence ID" value="AMW99999.1"/>
    <property type="molecule type" value="Genomic_DNA"/>
</dbReference>
<evidence type="ECO:0000259" key="3">
    <source>
        <dbReference type="Pfam" id="PF14449"/>
    </source>
</evidence>
<keyword evidence="2" id="KW-0964">Secreted</keyword>
<keyword evidence="5" id="KW-1185">Reference proteome</keyword>
<evidence type="ECO:0000313" key="5">
    <source>
        <dbReference type="Proteomes" id="UP000076021"/>
    </source>
</evidence>
<gene>
    <name evidence="4" type="ORF">ATY39_11550</name>
</gene>
<dbReference type="AlphaFoldDB" id="A0A143HEY9"/>
<protein>
    <recommendedName>
        <fullName evidence="3">Pre-toxin TG domain-containing protein</fullName>
    </recommendedName>
</protein>
<dbReference type="Proteomes" id="UP000076021">
    <property type="component" value="Chromosome"/>
</dbReference>
<reference evidence="4 5" key="1">
    <citation type="journal article" date="2016" name="Genome Announc.">
        <title>Whole-Genome Sequence of Rummeliibacillus stabekisii Strain PP9 Isolated from Antarctic Soil.</title>
        <authorList>
            <person name="da Mota F.F."/>
            <person name="Vollu R.E."/>
            <person name="Jurelevicius D."/>
            <person name="Seldin L."/>
        </authorList>
    </citation>
    <scope>NUCLEOTIDE SEQUENCE [LARGE SCALE GENOMIC DNA]</scope>
    <source>
        <strain evidence="4 5">PP9</strain>
    </source>
</reference>
<proteinExistence type="predicted"/>
<dbReference type="RefSeq" id="WP_066789921.1">
    <property type="nucleotide sequence ID" value="NZ_CP014806.1"/>
</dbReference>
<dbReference type="KEGG" id="rst:ATY39_11550"/>
<dbReference type="GO" id="GO:0005576">
    <property type="term" value="C:extracellular region"/>
    <property type="evidence" value="ECO:0007669"/>
    <property type="project" value="UniProtKB-SubCell"/>
</dbReference>
<evidence type="ECO:0000256" key="2">
    <source>
        <dbReference type="ARBA" id="ARBA00022525"/>
    </source>
</evidence>
<sequence>MKILYEEAKWKSIASALEKVNEAHKYDNKYEHADDLFKDSKSEIADKDIDRAISFSPQTYQPEAKPIREKYKKLYDYAKGIGKIIDEKVDEPFYKSIDEYMQKMADMNVSAYTTANTINVQTGPFFNRHDKKEIKLTDLYEADTEYSDNLKAEYKAWKLQNPDVKASQEDYETAALNSGAFEYEGIRAGQEKKEFWFNLIATGVVVGLTIVCPPAGLVAGAAYTAIDVGGAITGEDLISGRKLSDNERLVRGAFAIVPGAGAVAGKALLKNMPALANVMKSAYKTVENAGGSALKSTLEHARNLGKAHGDQLKFALKNPLLAAVTSKTGQTTVRQSAKFIDNALRPIKVRAVQTTAGNVITGVERGLPSGKLPAKADEYLAIKQAEKDGVLAGKGTGRDISKIEIGRADLDVLRKKLNVPETHTIAVGKTDISELKGKLFEGSSIKVRREAGLPDLDVIMPNRDIRAPYDGSNPRHIQFMKHAEEGVINEFDIEIKKLGIDPNKVEGTLAIHQSNPRGVCSICTQGMTNPKKEAGIFMQLTKKYPNLTIEVTTEVKEGIRVSGKESFILKNGKLIN</sequence>
<comment type="subcellular location">
    <subcellularLocation>
        <location evidence="1">Secreted</location>
    </subcellularLocation>
</comment>
<dbReference type="Pfam" id="PF14449">
    <property type="entry name" value="PT-TG"/>
    <property type="match status" value="1"/>
</dbReference>
<dbReference type="OrthoDB" id="3261089at2"/>
<organism evidence="4 5">
    <name type="scientific">Rummeliibacillus stabekisii</name>
    <dbReference type="NCBI Taxonomy" id="241244"/>
    <lineage>
        <taxon>Bacteria</taxon>
        <taxon>Bacillati</taxon>
        <taxon>Bacillota</taxon>
        <taxon>Bacilli</taxon>
        <taxon>Bacillales</taxon>
        <taxon>Caryophanaceae</taxon>
        <taxon>Rummeliibacillus</taxon>
    </lineage>
</organism>
<evidence type="ECO:0000256" key="1">
    <source>
        <dbReference type="ARBA" id="ARBA00004613"/>
    </source>
</evidence>
<accession>A0A143HEY9</accession>
<dbReference type="InterPro" id="IPR027797">
    <property type="entry name" value="PT-TG_dom"/>
</dbReference>
<feature type="domain" description="Pre-toxin TG" evidence="3">
    <location>
        <begin position="228"/>
        <end position="268"/>
    </location>
</feature>
<evidence type="ECO:0000313" key="4">
    <source>
        <dbReference type="EMBL" id="AMW99999.1"/>
    </source>
</evidence>
<reference evidence="5" key="2">
    <citation type="submission" date="2016-03" db="EMBL/GenBank/DDBJ databases">
        <authorList>
            <person name="Seldin L."/>
        </authorList>
    </citation>
    <scope>NUCLEOTIDE SEQUENCE [LARGE SCALE GENOMIC DNA]</scope>
    <source>
        <strain evidence="5">PP9</strain>
    </source>
</reference>
<name>A0A143HEY9_9BACL</name>